<evidence type="ECO:0000259" key="1">
    <source>
        <dbReference type="PROSITE" id="PS50883"/>
    </source>
</evidence>
<dbReference type="EMBL" id="QFQJ01000077">
    <property type="protein sequence ID" value="PZQ86896.1"/>
    <property type="molecule type" value="Genomic_DNA"/>
</dbReference>
<gene>
    <name evidence="2" type="ORF">DI542_13035</name>
</gene>
<evidence type="ECO:0000313" key="3">
    <source>
        <dbReference type="Proteomes" id="UP000249282"/>
    </source>
</evidence>
<dbReference type="PANTHER" id="PTHR33121:SF70">
    <property type="entry name" value="SIGNALING PROTEIN YKOW"/>
    <property type="match status" value="1"/>
</dbReference>
<proteinExistence type="predicted"/>
<dbReference type="SMART" id="SM00052">
    <property type="entry name" value="EAL"/>
    <property type="match status" value="1"/>
</dbReference>
<dbReference type="Pfam" id="PF00563">
    <property type="entry name" value="EAL"/>
    <property type="match status" value="1"/>
</dbReference>
<comment type="caution">
    <text evidence="2">The sequence shown here is derived from an EMBL/GenBank/DDBJ whole genome shotgun (WGS) entry which is preliminary data.</text>
</comment>
<dbReference type="InterPro" id="IPR001633">
    <property type="entry name" value="EAL_dom"/>
</dbReference>
<dbReference type="CDD" id="cd01948">
    <property type="entry name" value="EAL"/>
    <property type="match status" value="1"/>
</dbReference>
<organism evidence="2 3">
    <name type="scientific">Acinetobacter johnsonii</name>
    <dbReference type="NCBI Taxonomy" id="40214"/>
    <lineage>
        <taxon>Bacteria</taxon>
        <taxon>Pseudomonadati</taxon>
        <taxon>Pseudomonadota</taxon>
        <taxon>Gammaproteobacteria</taxon>
        <taxon>Moraxellales</taxon>
        <taxon>Moraxellaceae</taxon>
        <taxon>Acinetobacter</taxon>
    </lineage>
</organism>
<dbReference type="PROSITE" id="PS50883">
    <property type="entry name" value="EAL"/>
    <property type="match status" value="1"/>
</dbReference>
<dbReference type="GO" id="GO:0071111">
    <property type="term" value="F:cyclic-guanylate-specific phosphodiesterase activity"/>
    <property type="evidence" value="ECO:0007669"/>
    <property type="project" value="InterPro"/>
</dbReference>
<reference evidence="2 3" key="1">
    <citation type="submission" date="2017-11" db="EMBL/GenBank/DDBJ databases">
        <title>Infants hospitalized years apart are colonized by the same room-sourced microbial strains.</title>
        <authorList>
            <person name="Brooks B."/>
            <person name="Olm M.R."/>
            <person name="Firek B.A."/>
            <person name="Baker R."/>
            <person name="Thomas B.C."/>
            <person name="Morowitz M.J."/>
            <person name="Banfield J.F."/>
        </authorList>
    </citation>
    <scope>NUCLEOTIDE SEQUENCE [LARGE SCALE GENOMIC DNA]</scope>
    <source>
        <strain evidence="2">S2_003_000_R3_20</strain>
    </source>
</reference>
<dbReference type="InterPro" id="IPR050706">
    <property type="entry name" value="Cyclic-di-GMP_PDE-like"/>
</dbReference>
<protein>
    <recommendedName>
        <fullName evidence="1">EAL domain-containing protein</fullName>
    </recommendedName>
</protein>
<dbReference type="Gene3D" id="3.20.20.450">
    <property type="entry name" value="EAL domain"/>
    <property type="match status" value="1"/>
</dbReference>
<dbReference type="InterPro" id="IPR035919">
    <property type="entry name" value="EAL_sf"/>
</dbReference>
<dbReference type="SUPFAM" id="SSF141868">
    <property type="entry name" value="EAL domain-like"/>
    <property type="match status" value="1"/>
</dbReference>
<feature type="domain" description="EAL" evidence="1">
    <location>
        <begin position="1"/>
        <end position="213"/>
    </location>
</feature>
<evidence type="ECO:0000313" key="2">
    <source>
        <dbReference type="EMBL" id="PZQ86896.1"/>
    </source>
</evidence>
<sequence length="213" mass="24542">MLIARQPVFDTEKQAIHAYELLARNSGLSRFSPPTSDYHSWFDIDKAVLELADQLLKGELKLLVNVSEHTLAIEHQFHQWRTLILKLARKHHILVEVTELVTASTLQKRWDSLRSMGVELVMDDFGTKYSTLTRLHDFEWDIVKFECGQTHGYPPSMLEGIDACMKKGIPIIAERIETYNQAISSQILGFNLQQGYFWAKPEIVLHSQLHTQV</sequence>
<dbReference type="PANTHER" id="PTHR33121">
    <property type="entry name" value="CYCLIC DI-GMP PHOSPHODIESTERASE PDEF"/>
    <property type="match status" value="1"/>
</dbReference>
<dbReference type="Proteomes" id="UP000249282">
    <property type="component" value="Unassembled WGS sequence"/>
</dbReference>
<accession>A0A2W5RB20</accession>
<dbReference type="AlphaFoldDB" id="A0A2W5RB20"/>
<name>A0A2W5RB20_ACIJO</name>